<organism evidence="1 2">
    <name type="scientific">Panagrolaimus davidi</name>
    <dbReference type="NCBI Taxonomy" id="227884"/>
    <lineage>
        <taxon>Eukaryota</taxon>
        <taxon>Metazoa</taxon>
        <taxon>Ecdysozoa</taxon>
        <taxon>Nematoda</taxon>
        <taxon>Chromadorea</taxon>
        <taxon>Rhabditida</taxon>
        <taxon>Tylenchina</taxon>
        <taxon>Panagrolaimomorpha</taxon>
        <taxon>Panagrolaimoidea</taxon>
        <taxon>Panagrolaimidae</taxon>
        <taxon>Panagrolaimus</taxon>
    </lineage>
</organism>
<protein>
    <submittedName>
        <fullName evidence="2">Uncharacterized protein</fullName>
    </submittedName>
</protein>
<dbReference type="WBParaSite" id="PDA_v2.g29367.t1">
    <property type="protein sequence ID" value="PDA_v2.g29367.t1"/>
    <property type="gene ID" value="PDA_v2.g29367"/>
</dbReference>
<dbReference type="Proteomes" id="UP000887578">
    <property type="component" value="Unplaced"/>
</dbReference>
<keyword evidence="1" id="KW-1185">Reference proteome</keyword>
<reference evidence="2" key="1">
    <citation type="submission" date="2022-11" db="UniProtKB">
        <authorList>
            <consortium name="WormBaseParasite"/>
        </authorList>
    </citation>
    <scope>IDENTIFICATION</scope>
</reference>
<accession>A0A914QDJ7</accession>
<name>A0A914QDJ7_9BILA</name>
<evidence type="ECO:0000313" key="1">
    <source>
        <dbReference type="Proteomes" id="UP000887578"/>
    </source>
</evidence>
<evidence type="ECO:0000313" key="2">
    <source>
        <dbReference type="WBParaSite" id="PDA_v2.g29367.t1"/>
    </source>
</evidence>
<proteinExistence type="predicted"/>
<sequence>MEEFIQIGSSVKSCDLWDISVIKKSQSTASLIEIIQCFPLLEKFVFFGNSYTNSTTVKELLKLPQFLKLKRFKLGKITEEFDIETFYHTFLKKNETMDVVLCFDYGISEAYKQKILKIIDEILESNSNDFWPPYFSGQWDNELHEKLHALNFRD</sequence>
<dbReference type="AlphaFoldDB" id="A0A914QDJ7"/>